<gene>
    <name evidence="10" type="ORF">AMAG_16708</name>
</gene>
<dbReference type="SMART" id="SM00320">
    <property type="entry name" value="WD40"/>
    <property type="match status" value="7"/>
</dbReference>
<dbReference type="VEuPathDB" id="FungiDB:AMAG_16708"/>
<keyword evidence="5" id="KW-0539">Nucleus</keyword>
<dbReference type="CDD" id="cd00200">
    <property type="entry name" value="WD40"/>
    <property type="match status" value="1"/>
</dbReference>
<evidence type="ECO:0000256" key="6">
    <source>
        <dbReference type="ARBA" id="ARBA00023274"/>
    </source>
</evidence>
<evidence type="ECO:0000256" key="5">
    <source>
        <dbReference type="ARBA" id="ARBA00023242"/>
    </source>
</evidence>
<comment type="subcellular location">
    <subcellularLocation>
        <location evidence="1">Nucleus</location>
        <location evidence="1">Nucleolus</location>
    </subcellularLocation>
</comment>
<evidence type="ECO:0000256" key="3">
    <source>
        <dbReference type="ARBA" id="ARBA00022574"/>
    </source>
</evidence>
<dbReference type="Pfam" id="PF00400">
    <property type="entry name" value="WD40"/>
    <property type="match status" value="4"/>
</dbReference>
<comment type="similarity">
    <text evidence="2">Belongs to the WD repeat DCAF13/WDSOF1 family.</text>
</comment>
<dbReference type="STRING" id="578462.A0A0L0TBZ9"/>
<accession>A0A0L0TBZ9</accession>
<dbReference type="SUPFAM" id="SSF50978">
    <property type="entry name" value="WD40 repeat-like"/>
    <property type="match status" value="1"/>
</dbReference>
<proteinExistence type="inferred from homology"/>
<dbReference type="InterPro" id="IPR001680">
    <property type="entry name" value="WD40_rpt"/>
</dbReference>
<dbReference type="eggNOG" id="KOG0268">
    <property type="taxonomic scope" value="Eukaryota"/>
</dbReference>
<evidence type="ECO:0000256" key="7">
    <source>
        <dbReference type="PROSITE-ProRule" id="PRU00221"/>
    </source>
</evidence>
<reference evidence="10 11" key="1">
    <citation type="submission" date="2009-11" db="EMBL/GenBank/DDBJ databases">
        <title>Annotation of Allomyces macrogynus ATCC 38327.</title>
        <authorList>
            <consortium name="The Broad Institute Genome Sequencing Platform"/>
            <person name="Russ C."/>
            <person name="Cuomo C."/>
            <person name="Burger G."/>
            <person name="Gray M.W."/>
            <person name="Holland P.W.H."/>
            <person name="King N."/>
            <person name="Lang F.B.F."/>
            <person name="Roger A.J."/>
            <person name="Ruiz-Trillo I."/>
            <person name="Young S.K."/>
            <person name="Zeng Q."/>
            <person name="Gargeya S."/>
            <person name="Fitzgerald M."/>
            <person name="Haas B."/>
            <person name="Abouelleil A."/>
            <person name="Alvarado L."/>
            <person name="Arachchi H.M."/>
            <person name="Berlin A."/>
            <person name="Chapman S.B."/>
            <person name="Gearin G."/>
            <person name="Goldberg J."/>
            <person name="Griggs A."/>
            <person name="Gujja S."/>
            <person name="Hansen M."/>
            <person name="Heiman D."/>
            <person name="Howarth C."/>
            <person name="Larimer J."/>
            <person name="Lui A."/>
            <person name="MacDonald P.J.P."/>
            <person name="McCowen C."/>
            <person name="Montmayeur A."/>
            <person name="Murphy C."/>
            <person name="Neiman D."/>
            <person name="Pearson M."/>
            <person name="Priest M."/>
            <person name="Roberts A."/>
            <person name="Saif S."/>
            <person name="Shea T."/>
            <person name="Sisk P."/>
            <person name="Stolte C."/>
            <person name="Sykes S."/>
            <person name="Wortman J."/>
            <person name="Nusbaum C."/>
            <person name="Birren B."/>
        </authorList>
    </citation>
    <scope>NUCLEOTIDE SEQUENCE [LARGE SCALE GENOMIC DNA]</scope>
    <source>
        <strain evidence="10 11">ATCC 38327</strain>
    </source>
</reference>
<evidence type="ECO:0000313" key="10">
    <source>
        <dbReference type="EMBL" id="KNE72225.1"/>
    </source>
</evidence>
<evidence type="ECO:0000259" key="9">
    <source>
        <dbReference type="Pfam" id="PF04158"/>
    </source>
</evidence>
<dbReference type="InterPro" id="IPR015943">
    <property type="entry name" value="WD40/YVTN_repeat-like_dom_sf"/>
</dbReference>
<reference evidence="11" key="2">
    <citation type="submission" date="2009-11" db="EMBL/GenBank/DDBJ databases">
        <title>The Genome Sequence of Allomyces macrogynus strain ATCC 38327.</title>
        <authorList>
            <consortium name="The Broad Institute Genome Sequencing Platform"/>
            <person name="Russ C."/>
            <person name="Cuomo C."/>
            <person name="Shea T."/>
            <person name="Young S.K."/>
            <person name="Zeng Q."/>
            <person name="Koehrsen M."/>
            <person name="Haas B."/>
            <person name="Borodovsky M."/>
            <person name="Guigo R."/>
            <person name="Alvarado L."/>
            <person name="Berlin A."/>
            <person name="Borenstein D."/>
            <person name="Chen Z."/>
            <person name="Engels R."/>
            <person name="Freedman E."/>
            <person name="Gellesch M."/>
            <person name="Goldberg J."/>
            <person name="Griggs A."/>
            <person name="Gujja S."/>
            <person name="Heiman D."/>
            <person name="Hepburn T."/>
            <person name="Howarth C."/>
            <person name="Jen D."/>
            <person name="Larson L."/>
            <person name="Lewis B."/>
            <person name="Mehta T."/>
            <person name="Park D."/>
            <person name="Pearson M."/>
            <person name="Roberts A."/>
            <person name="Saif S."/>
            <person name="Shenoy N."/>
            <person name="Sisk P."/>
            <person name="Stolte C."/>
            <person name="Sykes S."/>
            <person name="Walk T."/>
            <person name="White J."/>
            <person name="Yandava C."/>
            <person name="Burger G."/>
            <person name="Gray M.W."/>
            <person name="Holland P.W.H."/>
            <person name="King N."/>
            <person name="Lang F.B.F."/>
            <person name="Roger A.J."/>
            <person name="Ruiz-Trillo I."/>
            <person name="Lander E."/>
            <person name="Nusbaum C."/>
        </authorList>
    </citation>
    <scope>NUCLEOTIDE SEQUENCE [LARGE SCALE GENOMIC DNA]</scope>
    <source>
        <strain evidence="11">ATCC 38327</strain>
    </source>
</reference>
<dbReference type="PRINTS" id="PR00320">
    <property type="entry name" value="GPROTEINBRPT"/>
</dbReference>
<feature type="region of interest" description="Disordered" evidence="8">
    <location>
        <begin position="419"/>
        <end position="450"/>
    </location>
</feature>
<keyword evidence="4" id="KW-0677">Repeat</keyword>
<feature type="repeat" description="WD" evidence="7">
    <location>
        <begin position="281"/>
        <end position="322"/>
    </location>
</feature>
<dbReference type="InterPro" id="IPR020472">
    <property type="entry name" value="WD40_PAC1"/>
</dbReference>
<name>A0A0L0TBZ9_ALLM3</name>
<feature type="repeat" description="WD" evidence="7">
    <location>
        <begin position="106"/>
        <end position="147"/>
    </location>
</feature>
<feature type="domain" description="Sof1-like protein" evidence="9">
    <location>
        <begin position="357"/>
        <end position="445"/>
    </location>
</feature>
<dbReference type="PROSITE" id="PS50082">
    <property type="entry name" value="WD_REPEATS_2"/>
    <property type="match status" value="4"/>
</dbReference>
<evidence type="ECO:0000256" key="1">
    <source>
        <dbReference type="ARBA" id="ARBA00004604"/>
    </source>
</evidence>
<keyword evidence="3 7" id="KW-0853">WD repeat</keyword>
<dbReference type="InterPro" id="IPR051733">
    <property type="entry name" value="WD_repeat_DCAF13/WDSOF1"/>
</dbReference>
<keyword evidence="11" id="KW-1185">Reference proteome</keyword>
<dbReference type="InterPro" id="IPR007287">
    <property type="entry name" value="Sof1"/>
</dbReference>
<dbReference type="OrthoDB" id="10249065at2759"/>
<dbReference type="InterPro" id="IPR036322">
    <property type="entry name" value="WD40_repeat_dom_sf"/>
</dbReference>
<feature type="repeat" description="WD" evidence="7">
    <location>
        <begin position="62"/>
        <end position="104"/>
    </location>
</feature>
<dbReference type="PANTHER" id="PTHR22851">
    <property type="entry name" value="U3 SMALL NUCLEOLAR RNA U3 SNORNA ASSOCIATED PROTEIN"/>
    <property type="match status" value="1"/>
</dbReference>
<dbReference type="Pfam" id="PF04158">
    <property type="entry name" value="Sof1"/>
    <property type="match status" value="1"/>
</dbReference>
<evidence type="ECO:0000256" key="4">
    <source>
        <dbReference type="ARBA" id="ARBA00022737"/>
    </source>
</evidence>
<feature type="repeat" description="WD" evidence="7">
    <location>
        <begin position="324"/>
        <end position="365"/>
    </location>
</feature>
<dbReference type="OMA" id="EDHNAYI"/>
<organism evidence="10 11">
    <name type="scientific">Allomyces macrogynus (strain ATCC 38327)</name>
    <name type="common">Allomyces javanicus var. macrogynus</name>
    <dbReference type="NCBI Taxonomy" id="578462"/>
    <lineage>
        <taxon>Eukaryota</taxon>
        <taxon>Fungi</taxon>
        <taxon>Fungi incertae sedis</taxon>
        <taxon>Blastocladiomycota</taxon>
        <taxon>Blastocladiomycetes</taxon>
        <taxon>Blastocladiales</taxon>
        <taxon>Blastocladiaceae</taxon>
        <taxon>Allomyces</taxon>
    </lineage>
</organism>
<protein>
    <recommendedName>
        <fullName evidence="9">Sof1-like protein domain-containing protein</fullName>
    </recommendedName>
</protein>
<keyword evidence="6" id="KW-0687">Ribonucleoprotein</keyword>
<dbReference type="PANTHER" id="PTHR22851:SF0">
    <property type="entry name" value="DDB1- AND CUL4-ASSOCIATED FACTOR 13"/>
    <property type="match status" value="1"/>
</dbReference>
<dbReference type="EMBL" id="GG745378">
    <property type="protein sequence ID" value="KNE72225.1"/>
    <property type="molecule type" value="Genomic_DNA"/>
</dbReference>
<dbReference type="AlphaFoldDB" id="A0A0L0TBZ9"/>
<dbReference type="Gene3D" id="2.130.10.10">
    <property type="entry name" value="YVTN repeat-like/Quinoprotein amine dehydrogenase"/>
    <property type="match status" value="2"/>
</dbReference>
<dbReference type="GO" id="GO:0032040">
    <property type="term" value="C:small-subunit processome"/>
    <property type="evidence" value="ECO:0007669"/>
    <property type="project" value="TreeGrafter"/>
</dbReference>
<evidence type="ECO:0000256" key="2">
    <source>
        <dbReference type="ARBA" id="ARBA00005649"/>
    </source>
</evidence>
<dbReference type="GO" id="GO:0000462">
    <property type="term" value="P:maturation of SSU-rRNA from tricistronic rRNA transcript (SSU-rRNA, 5.8S rRNA, LSU-rRNA)"/>
    <property type="evidence" value="ECO:0007669"/>
    <property type="project" value="TreeGrafter"/>
</dbReference>
<evidence type="ECO:0000313" key="11">
    <source>
        <dbReference type="Proteomes" id="UP000054350"/>
    </source>
</evidence>
<evidence type="ECO:0000256" key="8">
    <source>
        <dbReference type="SAM" id="MobiDB-lite"/>
    </source>
</evidence>
<dbReference type="Proteomes" id="UP000054350">
    <property type="component" value="Unassembled WGS sequence"/>
</dbReference>
<sequence>MKVKAITRTEAAFTRDTVGDLYKQQRNLDPALHPFEKGREYVRAVAAAKVERMLAKPFVDALSGHVDGVYAMAKHPTVLDRLYSGSADGEVRIWSLAQRKTTLAIPNAHRGIVKGIAAVPSSNSFLSCGTDRVVKLWSTDTDEDAHPDPTTPVSTFIGRNAFNALDHHRRQNMFATAGVAVELWDHDRSNPVQTYSWGTDTVSSIRFNHTETSVFASTSTDRAIILYDTRMSQPLKKLLLDLASNSVCWNPMEPYRFAVANEDHNAYYFDMRNLDRAVNIFKDHVSAVLDLDFSPTGKELVTGAYDKTLRIYDVQSGHSRDVYHTKRMQRLWAVRFSMDAKYVLSASDDGNIRLWKAEAAATTGVMNARQKASVEAAHAVVDKYKHLDGVRKIVKSRKVPKAIKNAAHLKRVMLDARKKKDNNVRKHAKNPDLVRPRVPEREKHIVGTQD</sequence>
<dbReference type="PROSITE" id="PS50294">
    <property type="entry name" value="WD_REPEATS_REGION"/>
    <property type="match status" value="2"/>
</dbReference>